<organism evidence="2 3">
    <name type="scientific">Temnothorax longispinosus</name>
    <dbReference type="NCBI Taxonomy" id="300112"/>
    <lineage>
        <taxon>Eukaryota</taxon>
        <taxon>Metazoa</taxon>
        <taxon>Ecdysozoa</taxon>
        <taxon>Arthropoda</taxon>
        <taxon>Hexapoda</taxon>
        <taxon>Insecta</taxon>
        <taxon>Pterygota</taxon>
        <taxon>Neoptera</taxon>
        <taxon>Endopterygota</taxon>
        <taxon>Hymenoptera</taxon>
        <taxon>Apocrita</taxon>
        <taxon>Aculeata</taxon>
        <taxon>Formicoidea</taxon>
        <taxon>Formicidae</taxon>
        <taxon>Myrmicinae</taxon>
        <taxon>Temnothorax</taxon>
    </lineage>
</organism>
<reference evidence="2 3" key="1">
    <citation type="journal article" date="2019" name="Philos. Trans. R. Soc. Lond., B, Biol. Sci.">
        <title>Ant behaviour and brain gene expression of defending hosts depend on the ecological success of the intruding social parasite.</title>
        <authorList>
            <person name="Kaur R."/>
            <person name="Stoldt M."/>
            <person name="Jongepier E."/>
            <person name="Feldmeyer B."/>
            <person name="Menzel F."/>
            <person name="Bornberg-Bauer E."/>
            <person name="Foitzik S."/>
        </authorList>
    </citation>
    <scope>NUCLEOTIDE SEQUENCE [LARGE SCALE GENOMIC DNA]</scope>
    <source>
        <tissue evidence="2">Whole body</tissue>
    </source>
</reference>
<sequence>MYTCRKKREGWGTYGRMYIVLDDEDIVPRHFAVCDFYGVETCFCWDDDRLVIFPYVNNESTEATRDALILATPAPVKKVQFFDSRAFLICTPQGAYKVSQSGKFALLSKTALDMGSDYFQVLVAWSNSVHLDDKRNKSSALLFPLVPNASETVCTFPLNPTSTEPQLVSCFAAGWEGNLCVVAHDRKLYALRVIPPDEKPPLISPVAVQLVYTSDIAIVDILPVKRRDKVTGLLLLTKHANAVILVHGKDDKLVFERINLGENVRHRVALCASFSLCMENIVWLVYCDRSRTYYLRKELFVDAIQDIRVEERTFTCMQYYKPNIILGMSQRKELVELSLEELEDSLPISDNIPLHTGMFERTDIIMEKICAKVKELNILYESLTDEQDKLKRINLYAAKQKLQISPTIEVSRLCKHRYLGLSIPDRLPKNSYVVFSFTSKNQNTFYIKKITETSLTIKMPINENRILPCSSSMNMDLITLMNEQRPWCLIQDFISSPPQDLKKKRGPKKDKTQTVFIDAKIALLQRLISEKRELSMTKLCEIKNNVRAEL</sequence>
<keyword evidence="3" id="KW-1185">Reference proteome</keyword>
<comment type="caution">
    <text evidence="2">The sequence shown here is derived from an EMBL/GenBank/DDBJ whole genome shotgun (WGS) entry which is preliminary data.</text>
</comment>
<proteinExistence type="predicted"/>
<feature type="coiled-coil region" evidence="1">
    <location>
        <begin position="366"/>
        <end position="393"/>
    </location>
</feature>
<evidence type="ECO:0000313" key="3">
    <source>
        <dbReference type="Proteomes" id="UP000310200"/>
    </source>
</evidence>
<accession>A0A4S2KYC0</accession>
<dbReference type="EMBL" id="QBLH01001095">
    <property type="protein sequence ID" value="TGZ53107.1"/>
    <property type="molecule type" value="Genomic_DNA"/>
</dbReference>
<evidence type="ECO:0000313" key="2">
    <source>
        <dbReference type="EMBL" id="TGZ53107.1"/>
    </source>
</evidence>
<gene>
    <name evidence="2" type="ORF">DBV15_05447</name>
</gene>
<dbReference type="AlphaFoldDB" id="A0A4S2KYC0"/>
<protein>
    <submittedName>
        <fullName evidence="2">Uncharacterized protein</fullName>
    </submittedName>
</protein>
<evidence type="ECO:0000256" key="1">
    <source>
        <dbReference type="SAM" id="Coils"/>
    </source>
</evidence>
<name>A0A4S2KYC0_9HYME</name>
<keyword evidence="1" id="KW-0175">Coiled coil</keyword>
<dbReference type="Proteomes" id="UP000310200">
    <property type="component" value="Unassembled WGS sequence"/>
</dbReference>